<dbReference type="EMBL" id="QGKL01000029">
    <property type="protein sequence ID" value="PWQ96281.1"/>
    <property type="molecule type" value="Genomic_DNA"/>
</dbReference>
<reference evidence="1 2" key="1">
    <citation type="submission" date="2018-05" db="EMBL/GenBank/DDBJ databases">
        <title>Leucothrix arctica sp. nov., isolated from Arctic seawater.</title>
        <authorList>
            <person name="Choi A."/>
            <person name="Baek K."/>
        </authorList>
    </citation>
    <scope>NUCLEOTIDE SEQUENCE [LARGE SCALE GENOMIC DNA]</scope>
    <source>
        <strain evidence="1 2">IMCC9719</strain>
    </source>
</reference>
<dbReference type="Proteomes" id="UP000245506">
    <property type="component" value="Unassembled WGS sequence"/>
</dbReference>
<gene>
    <name evidence="1" type="ORF">DKT75_09845</name>
</gene>
<organism evidence="1 2">
    <name type="scientific">Leucothrix arctica</name>
    <dbReference type="NCBI Taxonomy" id="1481894"/>
    <lineage>
        <taxon>Bacteria</taxon>
        <taxon>Pseudomonadati</taxon>
        <taxon>Pseudomonadota</taxon>
        <taxon>Gammaproteobacteria</taxon>
        <taxon>Thiotrichales</taxon>
        <taxon>Thiotrichaceae</taxon>
        <taxon>Leucothrix</taxon>
    </lineage>
</organism>
<evidence type="ECO:0000313" key="2">
    <source>
        <dbReference type="Proteomes" id="UP000245506"/>
    </source>
</evidence>
<accession>A0A317CDU6</accession>
<dbReference type="AlphaFoldDB" id="A0A317CDU6"/>
<evidence type="ECO:0000313" key="1">
    <source>
        <dbReference type="EMBL" id="PWQ96281.1"/>
    </source>
</evidence>
<comment type="caution">
    <text evidence="1">The sequence shown here is derived from an EMBL/GenBank/DDBJ whole genome shotgun (WGS) entry which is preliminary data.</text>
</comment>
<proteinExistence type="predicted"/>
<name>A0A317CDU6_9GAMM</name>
<sequence>MSILVQESLDSLRNARNKLYEVAAYELKGWSLDDQEKYANNLHRITKRIIDIEAVKLAEINKKCGNELKEVTAKLDKFIEKESNLLLAVRSINNLLGALDEVVGLIKT</sequence>
<protein>
    <submittedName>
        <fullName evidence="1">Uncharacterized protein</fullName>
    </submittedName>
</protein>
<keyword evidence="2" id="KW-1185">Reference proteome</keyword>
<dbReference type="RefSeq" id="WP_109823253.1">
    <property type="nucleotide sequence ID" value="NZ_QGKL01000029.1"/>
</dbReference>